<dbReference type="PANTHER" id="PTHR15117:SF24">
    <property type="entry name" value="SCA7 DOMAIN-CONTAINING PROTEIN"/>
    <property type="match status" value="1"/>
</dbReference>
<proteinExistence type="predicted"/>
<dbReference type="Proteomes" id="UP000261640">
    <property type="component" value="Unplaced"/>
</dbReference>
<feature type="region of interest" description="Disordered" evidence="1">
    <location>
        <begin position="183"/>
        <end position="254"/>
    </location>
</feature>
<dbReference type="AlphaFoldDB" id="A0A3Q3M2K2"/>
<feature type="region of interest" description="Disordered" evidence="1">
    <location>
        <begin position="347"/>
        <end position="396"/>
    </location>
</feature>
<feature type="compositionally biased region" description="Low complexity" evidence="1">
    <location>
        <begin position="232"/>
        <end position="254"/>
    </location>
</feature>
<accession>A0A3Q3M2K2</accession>
<feature type="region of interest" description="Disordered" evidence="1">
    <location>
        <begin position="43"/>
        <end position="63"/>
    </location>
</feature>
<feature type="region of interest" description="Disordered" evidence="1">
    <location>
        <begin position="274"/>
        <end position="328"/>
    </location>
</feature>
<protein>
    <submittedName>
        <fullName evidence="3">Uncharacterized protein</fullName>
    </submittedName>
</protein>
<dbReference type="Ensembl" id="ENSMAMT00000015883.2">
    <property type="protein sequence ID" value="ENSMAMP00000015454.2"/>
    <property type="gene ID" value="ENSMAMG00000010494.2"/>
</dbReference>
<reference evidence="3" key="1">
    <citation type="submission" date="2025-08" db="UniProtKB">
        <authorList>
            <consortium name="Ensembl"/>
        </authorList>
    </citation>
    <scope>IDENTIFICATION</scope>
</reference>
<sequence length="428" mass="47469">MVWLRSSLFFPLFCCSTQTDNIHQQQKALGKTKTTHQLTLEQRTASAGRDIEKHPVKSKVKAQHLDDKITQGNKSKLNSNCHISSSRDISESFLEEDCDSTVEVEVQPPYPFNQSLPSSEESEDDEQEEARDLAASPQHPKPLGLCTFGCRTLGCNIFTFDRRLHHLRLALSAMMEHHISTQLRKRIPPVSSGFRSHNVTPQTGRTGARPSQSATSFGFESTSMGKLENRSSQHSSDISKPPSSTTSSSLGLGRQLSLIGRPSKEVELMQDASAAQKTTKLPHKGDRKPSRYIRDPPPREKVQRYPPSSRGVASGTFSHEKKPCPPVPLQPSERHLPGLEKCPPVPTGIHCSPRSRARPSGILQKGYDHGHLGQKRKGMKESPPISPSLSRTSKCKRLSSPSCSSLLTWKGENIEDMLFWGLETRSNS</sequence>
<dbReference type="InterPro" id="IPR052237">
    <property type="entry name" value="Ataxin-7-like_regulator"/>
</dbReference>
<dbReference type="InParanoid" id="A0A3Q3M2K2"/>
<keyword evidence="2" id="KW-0732">Signal</keyword>
<feature type="compositionally biased region" description="Acidic residues" evidence="1">
    <location>
        <begin position="120"/>
        <end position="129"/>
    </location>
</feature>
<feature type="compositionally biased region" description="Basic and acidic residues" evidence="1">
    <location>
        <begin position="283"/>
        <end position="303"/>
    </location>
</feature>
<reference evidence="3" key="2">
    <citation type="submission" date="2025-09" db="UniProtKB">
        <authorList>
            <consortium name="Ensembl"/>
        </authorList>
    </citation>
    <scope>IDENTIFICATION</scope>
</reference>
<evidence type="ECO:0000256" key="2">
    <source>
        <dbReference type="SAM" id="SignalP"/>
    </source>
</evidence>
<feature type="region of interest" description="Disordered" evidence="1">
    <location>
        <begin position="105"/>
        <end position="138"/>
    </location>
</feature>
<evidence type="ECO:0000313" key="4">
    <source>
        <dbReference type="Proteomes" id="UP000261640"/>
    </source>
</evidence>
<keyword evidence="4" id="KW-1185">Reference proteome</keyword>
<evidence type="ECO:0000256" key="1">
    <source>
        <dbReference type="SAM" id="MobiDB-lite"/>
    </source>
</evidence>
<evidence type="ECO:0000313" key="3">
    <source>
        <dbReference type="Ensembl" id="ENSMAMP00000015454.2"/>
    </source>
</evidence>
<dbReference type="PANTHER" id="PTHR15117">
    <property type="entry name" value="ATAXIN 7 RELATED"/>
    <property type="match status" value="1"/>
</dbReference>
<organism evidence="3 4">
    <name type="scientific">Mastacembelus armatus</name>
    <name type="common">zig-zag eel</name>
    <dbReference type="NCBI Taxonomy" id="205130"/>
    <lineage>
        <taxon>Eukaryota</taxon>
        <taxon>Metazoa</taxon>
        <taxon>Chordata</taxon>
        <taxon>Craniata</taxon>
        <taxon>Vertebrata</taxon>
        <taxon>Euteleostomi</taxon>
        <taxon>Actinopterygii</taxon>
        <taxon>Neopterygii</taxon>
        <taxon>Teleostei</taxon>
        <taxon>Neoteleostei</taxon>
        <taxon>Acanthomorphata</taxon>
        <taxon>Anabantaria</taxon>
        <taxon>Synbranchiformes</taxon>
        <taxon>Mastacembelidae</taxon>
        <taxon>Mastacembelus</taxon>
    </lineage>
</organism>
<name>A0A3Q3M2K2_9TELE</name>
<dbReference type="STRING" id="205130.ENSMAMP00000015454"/>
<feature type="compositionally biased region" description="Polar residues" evidence="1">
    <location>
        <begin position="193"/>
        <end position="224"/>
    </location>
</feature>
<feature type="chain" id="PRO_5030081329" evidence="2">
    <location>
        <begin position="20"/>
        <end position="428"/>
    </location>
</feature>
<feature type="signal peptide" evidence="2">
    <location>
        <begin position="1"/>
        <end position="19"/>
    </location>
</feature>